<dbReference type="CDD" id="cd01347">
    <property type="entry name" value="ligand_gated_channel"/>
    <property type="match status" value="1"/>
</dbReference>
<dbReference type="Proteomes" id="UP000444318">
    <property type="component" value="Unassembled WGS sequence"/>
</dbReference>
<dbReference type="NCBIfam" id="TIGR01782">
    <property type="entry name" value="TonB-Xanth-Caul"/>
    <property type="match status" value="1"/>
</dbReference>
<keyword evidence="5" id="KW-0798">TonB box</keyword>
<comment type="caution">
    <text evidence="9">The sequence shown here is derived from an EMBL/GenBank/DDBJ whole genome shotgun (WGS) entry which is preliminary data.</text>
</comment>
<keyword evidence="6" id="KW-0732">Signal</keyword>
<dbReference type="Gene3D" id="2.40.170.20">
    <property type="entry name" value="TonB-dependent receptor, beta-barrel domain"/>
    <property type="match status" value="1"/>
</dbReference>
<comment type="subcellular location">
    <subcellularLocation>
        <location evidence="1 5">Cell outer membrane</location>
    </subcellularLocation>
</comment>
<evidence type="ECO:0000313" key="9">
    <source>
        <dbReference type="EMBL" id="MQA18538.1"/>
    </source>
</evidence>
<gene>
    <name evidence="9" type="ORF">GEV01_03305</name>
</gene>
<keyword evidence="4" id="KW-0998">Cell outer membrane</keyword>
<dbReference type="InterPro" id="IPR012910">
    <property type="entry name" value="Plug_dom"/>
</dbReference>
<feature type="chain" id="PRO_5032270753" evidence="6">
    <location>
        <begin position="34"/>
        <end position="914"/>
    </location>
</feature>
<keyword evidence="9" id="KW-0675">Receptor</keyword>
<dbReference type="EMBL" id="WHUF01000001">
    <property type="protein sequence ID" value="MQA18538.1"/>
    <property type="molecule type" value="Genomic_DNA"/>
</dbReference>
<protein>
    <submittedName>
        <fullName evidence="9">TonB-dependent receptor</fullName>
    </submittedName>
</protein>
<dbReference type="Gene3D" id="2.170.130.10">
    <property type="entry name" value="TonB-dependent receptor, plug domain"/>
    <property type="match status" value="1"/>
</dbReference>
<dbReference type="InterPro" id="IPR037066">
    <property type="entry name" value="Plug_dom_sf"/>
</dbReference>
<feature type="signal peptide" evidence="6">
    <location>
        <begin position="1"/>
        <end position="33"/>
    </location>
</feature>
<dbReference type="Pfam" id="PF07715">
    <property type="entry name" value="Plug"/>
    <property type="match status" value="1"/>
</dbReference>
<evidence type="ECO:0000256" key="3">
    <source>
        <dbReference type="ARBA" id="ARBA00023136"/>
    </source>
</evidence>
<evidence type="ECO:0000259" key="8">
    <source>
        <dbReference type="Pfam" id="PF07715"/>
    </source>
</evidence>
<name>A0A843S7U3_9BURK</name>
<dbReference type="SUPFAM" id="SSF56935">
    <property type="entry name" value="Porins"/>
    <property type="match status" value="1"/>
</dbReference>
<keyword evidence="10" id="KW-1185">Reference proteome</keyword>
<accession>A0A843S7U3</accession>
<evidence type="ECO:0000256" key="4">
    <source>
        <dbReference type="ARBA" id="ARBA00023237"/>
    </source>
</evidence>
<dbReference type="PANTHER" id="PTHR40980:SF3">
    <property type="entry name" value="TONB-DEPENDENT RECEPTOR-LIKE BETA-BARREL DOMAIN-CONTAINING PROTEIN"/>
    <property type="match status" value="1"/>
</dbReference>
<evidence type="ECO:0000259" key="7">
    <source>
        <dbReference type="Pfam" id="PF00593"/>
    </source>
</evidence>
<evidence type="ECO:0000256" key="2">
    <source>
        <dbReference type="ARBA" id="ARBA00009810"/>
    </source>
</evidence>
<dbReference type="InterPro" id="IPR036942">
    <property type="entry name" value="Beta-barrel_TonB_sf"/>
</dbReference>
<sequence length="914" mass="97345">MDSKAGMKTAPTPIASAVALMLACAASATPALAQQAADDSGKQLEQVVVTGIRASLQQALTRKRNSDTLSEVVSAEDIGKMPDKNVADAIQRVPGVNISSSAGGEGGFAENDRVSIRGTSSSLTQTLVNGHSIGTGDWFVLDQAGAVGRSVSYALLPSEIVSAVTVQKSQQADMVEGGVAGSINIETRKPLDFKKQLTLEASAQAIYTDLPKKTDPQLNALLGWKNDAKTFGVLVQLFSEKRHERRDGQEFYGYTAIAADSNAAKAHPELAGILAPAGISASLFEQTRKRTGGAIDLQFKPNKDLSFDINGFSSTLDAANYNRSFYNNIAANINATNPDTGASVGVIPSTYTIKSGTLVAAAIPASQYPGVSATQTYNSSLYSAFGDQIYRPGSSSSSAYIDLDGSYKVNQDLRITGTVGYTRGEGKTPADIGYEAGLTGAGSSYTLNGMSPATMSFPGADTSKFTNYVTASAWGSHVITKDSEKYAQADGELRLDRGVFESAKFGVRYAEHHRSVSQPENRSCKACDGTTSAPLPVWNGTTYPSNFGNGISSAADFLRNVWQISPDNIAAWAAKYDLAGGPTTQNWAGEMDVKEKSSAIYGMVNLAGDGWRGNVGVRYVHTNQATVTNIPGGDHPIGLDNTNGPYTPTLNQRGYNDVLPSANFKIDLSPTLVARAAVAKTMARPDFSAMVGAVTLNDTNLTGSSGNSSLKPVRSTNYDLALEWYFSPKSLLSAGVFYMDMSSYVTYGTANLTYFNNSFKRFDSYSISSPTNISAKNKGIELAYQQHLFGGVGVVANYTYTDGSAADGKPVVGNSKNTYNAETYYEDDRLSARLAYTYRSSFSGGLYNSFPQVMAGTGNLAASVSYKINENLSITFDALNLNNAVLRYYGENKDQPIASYSNGRQYYLGLRGKL</sequence>
<dbReference type="GO" id="GO:0009279">
    <property type="term" value="C:cell outer membrane"/>
    <property type="evidence" value="ECO:0007669"/>
    <property type="project" value="UniProtKB-SubCell"/>
</dbReference>
<dbReference type="PANTHER" id="PTHR40980">
    <property type="entry name" value="PLUG DOMAIN-CONTAINING PROTEIN"/>
    <property type="match status" value="1"/>
</dbReference>
<dbReference type="Pfam" id="PF00593">
    <property type="entry name" value="TonB_dep_Rec_b-barrel"/>
    <property type="match status" value="1"/>
</dbReference>
<evidence type="ECO:0000256" key="5">
    <source>
        <dbReference type="RuleBase" id="RU003357"/>
    </source>
</evidence>
<dbReference type="InterPro" id="IPR010104">
    <property type="entry name" value="TonB_rcpt_bac"/>
</dbReference>
<proteinExistence type="inferred from homology"/>
<reference evidence="9 10" key="1">
    <citation type="submission" date="2019-10" db="EMBL/GenBank/DDBJ databases">
        <title>Two novel species isolated from a subtropical stream in China.</title>
        <authorList>
            <person name="Lu H."/>
        </authorList>
    </citation>
    <scope>NUCLEOTIDE SEQUENCE [LARGE SCALE GENOMIC DNA]</scope>
    <source>
        <strain evidence="9 10">FT103W</strain>
    </source>
</reference>
<evidence type="ECO:0000256" key="1">
    <source>
        <dbReference type="ARBA" id="ARBA00004442"/>
    </source>
</evidence>
<dbReference type="PROSITE" id="PS51257">
    <property type="entry name" value="PROKAR_LIPOPROTEIN"/>
    <property type="match status" value="1"/>
</dbReference>
<evidence type="ECO:0000256" key="6">
    <source>
        <dbReference type="SAM" id="SignalP"/>
    </source>
</evidence>
<dbReference type="InterPro" id="IPR000531">
    <property type="entry name" value="Beta-barrel_TonB"/>
</dbReference>
<keyword evidence="3 5" id="KW-0472">Membrane</keyword>
<feature type="domain" description="TonB-dependent receptor-like beta-barrel" evidence="7">
    <location>
        <begin position="468"/>
        <end position="881"/>
    </location>
</feature>
<comment type="similarity">
    <text evidence="2 5">Belongs to the TonB-dependent receptor family.</text>
</comment>
<organism evidence="9 10">
    <name type="scientific">Rugamonas rivuli</name>
    <dbReference type="NCBI Taxonomy" id="2743358"/>
    <lineage>
        <taxon>Bacteria</taxon>
        <taxon>Pseudomonadati</taxon>
        <taxon>Pseudomonadota</taxon>
        <taxon>Betaproteobacteria</taxon>
        <taxon>Burkholderiales</taxon>
        <taxon>Oxalobacteraceae</taxon>
        <taxon>Telluria group</taxon>
        <taxon>Rugamonas</taxon>
    </lineage>
</organism>
<feature type="domain" description="TonB-dependent receptor plug" evidence="8">
    <location>
        <begin position="64"/>
        <end position="181"/>
    </location>
</feature>
<dbReference type="AlphaFoldDB" id="A0A843S7U3"/>
<dbReference type="RefSeq" id="WP_152801664.1">
    <property type="nucleotide sequence ID" value="NZ_WHUF01000001.1"/>
</dbReference>
<evidence type="ECO:0000313" key="10">
    <source>
        <dbReference type="Proteomes" id="UP000444318"/>
    </source>
</evidence>